<dbReference type="EMBL" id="QWEG01000003">
    <property type="protein sequence ID" value="RHW41961.1"/>
    <property type="molecule type" value="Genomic_DNA"/>
</dbReference>
<reference evidence="2 3" key="1">
    <citation type="journal article" date="2017" name="Int. J. Syst. Evol. Microbiol.">
        <title>Bacillus notoginsengisoli sp. nov., a novel bacterium isolated from the rhizosphere of Panax notoginseng.</title>
        <authorList>
            <person name="Zhang M.Y."/>
            <person name="Cheng J."/>
            <person name="Cai Y."/>
            <person name="Zhang T.Y."/>
            <person name="Wu Y.Y."/>
            <person name="Manikprabhu D."/>
            <person name="Li W.J."/>
            <person name="Zhang Y.X."/>
        </authorList>
    </citation>
    <scope>NUCLEOTIDE SEQUENCE [LARGE SCALE GENOMIC DNA]</scope>
    <source>
        <strain evidence="2 3">JCM 30743</strain>
    </source>
</reference>
<protein>
    <submittedName>
        <fullName evidence="2">DUF3888 domain-containing protein</fullName>
    </submittedName>
</protein>
<dbReference type="AlphaFoldDB" id="A0A417YWL2"/>
<keyword evidence="1" id="KW-0732">Signal</keyword>
<keyword evidence="3" id="KW-1185">Reference proteome</keyword>
<dbReference type="InterPro" id="IPR024984">
    <property type="entry name" value="DUF3888"/>
</dbReference>
<evidence type="ECO:0000313" key="3">
    <source>
        <dbReference type="Proteomes" id="UP000284416"/>
    </source>
</evidence>
<feature type="chain" id="PRO_5019338305" evidence="1">
    <location>
        <begin position="41"/>
        <end position="150"/>
    </location>
</feature>
<comment type="caution">
    <text evidence="2">The sequence shown here is derived from an EMBL/GenBank/DDBJ whole genome shotgun (WGS) entry which is preliminary data.</text>
</comment>
<name>A0A417YWL2_9BACI</name>
<gene>
    <name evidence="2" type="ORF">D1B31_04760</name>
</gene>
<proteinExistence type="predicted"/>
<dbReference type="Proteomes" id="UP000284416">
    <property type="component" value="Unassembled WGS sequence"/>
</dbReference>
<feature type="signal peptide" evidence="1">
    <location>
        <begin position="1"/>
        <end position="40"/>
    </location>
</feature>
<dbReference type="Pfam" id="PF13027">
    <property type="entry name" value="DUF3888"/>
    <property type="match status" value="1"/>
</dbReference>
<sequence>MRISLIVHNKSNIKWRILIKKSLLILIACLTLFSSSPVQAETATKKDVQLRDDVILNLLFSSIDKALEKHFGKPKQYYCPKILQIKEKVEHETYRYFNVTVQLTTFEDAHDFPYDLVTITFSNKYTLEWQAIDVKNRRLKQNEITECIHR</sequence>
<evidence type="ECO:0000256" key="1">
    <source>
        <dbReference type="SAM" id="SignalP"/>
    </source>
</evidence>
<organism evidence="2 3">
    <name type="scientific">Neobacillus notoginsengisoli</name>
    <dbReference type="NCBI Taxonomy" id="1578198"/>
    <lineage>
        <taxon>Bacteria</taxon>
        <taxon>Bacillati</taxon>
        <taxon>Bacillota</taxon>
        <taxon>Bacilli</taxon>
        <taxon>Bacillales</taxon>
        <taxon>Bacillaceae</taxon>
        <taxon>Neobacillus</taxon>
    </lineage>
</organism>
<accession>A0A417YWL2</accession>
<evidence type="ECO:0000313" key="2">
    <source>
        <dbReference type="EMBL" id="RHW41961.1"/>
    </source>
</evidence>